<sequence length="685" mass="71632">MASVTEQLIMKIALIDAVTRPLEGINNQLNMVKNTAKSGFANIAGGGAAMLAGTMAIQNALGPALEMDRALAEVASLDVHEKTLKQLSDTALMFSVKYGESASAFVSASYDIQSAIAGLEGNELPSFARASGVLAKATKADTATITNYMGTMYGIFEQQATKMGKATWVENVAGKTALAVQMFKTTGQGMTDAFKGIGANATAAGISMDEQFAVLGHLQATMGGGEAGTKFKSFLAGVGSAQKALGLTFTDSAGNMLPVLDILDKLKTRYGETLTVAGSDELKKAFGSDEAVAMIKLLMTNTKGLANSINALGNTHGMGKAEQMAAAMTDQWQRVKSAWFAIRAAAFGAVLPSINKVVGAFADGGAVVLRWTKIFPNFTKVVGYAVLAIAGLGIVTGAWLVLAGLAKLATLAWALTFGGLTAPLTLFRKVLAGLRPVILAVNMAMSLNPAVIIIGGILALVAAVALAIIYWDELRATFAVLTDFELLSAFFGGMAETFGPLASQALAPLVDFFTLIVGLLGQGIAWLGTFFEQTNQTSVGIDSVTDAGRRMGDILGAVFDTLLTPWRALIKLIKIALDASNQFLGTQFDTSALAVDVLPKWASSPSDMASPTSVVNSPLASYRQQDQSKVPAGGLGQQLIQANASASAANQKPTRALHIGEMHINPQTMPTPDELEKNAWVEQRG</sequence>
<evidence type="ECO:0000313" key="5">
    <source>
        <dbReference type="Proteomes" id="UP001168216"/>
    </source>
</evidence>
<comment type="caution">
    <text evidence="4">The sequence shown here is derived from an EMBL/GenBank/DDBJ whole genome shotgun (WGS) entry which is preliminary data.</text>
</comment>
<dbReference type="Pfam" id="PF10145">
    <property type="entry name" value="PhageMin_Tail"/>
    <property type="match status" value="1"/>
</dbReference>
<feature type="transmembrane region" description="Helical" evidence="2">
    <location>
        <begin position="506"/>
        <end position="528"/>
    </location>
</feature>
<dbReference type="NCBIfam" id="TIGR01760">
    <property type="entry name" value="tape_meas_TP901"/>
    <property type="match status" value="1"/>
</dbReference>
<feature type="region of interest" description="Disordered" evidence="1">
    <location>
        <begin position="663"/>
        <end position="685"/>
    </location>
</feature>
<name>A0AAW7I6H0_9GAMM</name>
<feature type="domain" description="Phage tail tape measure protein" evidence="3">
    <location>
        <begin position="89"/>
        <end position="287"/>
    </location>
</feature>
<dbReference type="EMBL" id="JAOPLV010000024">
    <property type="protein sequence ID" value="MDM5142874.1"/>
    <property type="molecule type" value="Genomic_DNA"/>
</dbReference>
<keyword evidence="2" id="KW-0812">Transmembrane</keyword>
<evidence type="ECO:0000259" key="3">
    <source>
        <dbReference type="Pfam" id="PF10145"/>
    </source>
</evidence>
<keyword evidence="2" id="KW-1133">Transmembrane helix</keyword>
<accession>A0AAW7I6H0</accession>
<feature type="transmembrane region" description="Helical" evidence="2">
    <location>
        <begin position="381"/>
        <end position="402"/>
    </location>
</feature>
<dbReference type="RefSeq" id="WP_290023343.1">
    <property type="nucleotide sequence ID" value="NZ_JAOPLV010000024.1"/>
</dbReference>
<dbReference type="InterPro" id="IPR010090">
    <property type="entry name" value="Phage_tape_meas"/>
</dbReference>
<feature type="compositionally biased region" description="Basic and acidic residues" evidence="1">
    <location>
        <begin position="674"/>
        <end position="685"/>
    </location>
</feature>
<reference evidence="4" key="1">
    <citation type="submission" date="2023-08" db="EMBL/GenBank/DDBJ databases">
        <title>WGS of Aeromonas isolates.</title>
        <authorList>
            <person name="Lee H."/>
        </authorList>
    </citation>
    <scope>NUCLEOTIDE SEQUENCE</scope>
    <source>
        <strain evidence="4">SL22</strain>
    </source>
</reference>
<dbReference type="Proteomes" id="UP001168216">
    <property type="component" value="Unassembled WGS sequence"/>
</dbReference>
<keyword evidence="2" id="KW-0472">Membrane</keyword>
<organism evidence="4 5">
    <name type="scientific">Aeromonas bestiarum</name>
    <dbReference type="NCBI Taxonomy" id="105751"/>
    <lineage>
        <taxon>Bacteria</taxon>
        <taxon>Pseudomonadati</taxon>
        <taxon>Pseudomonadota</taxon>
        <taxon>Gammaproteobacteria</taxon>
        <taxon>Aeromonadales</taxon>
        <taxon>Aeromonadaceae</taxon>
        <taxon>Aeromonas</taxon>
    </lineage>
</organism>
<evidence type="ECO:0000256" key="2">
    <source>
        <dbReference type="SAM" id="Phobius"/>
    </source>
</evidence>
<feature type="transmembrane region" description="Helical" evidence="2">
    <location>
        <begin position="447"/>
        <end position="470"/>
    </location>
</feature>
<protein>
    <submittedName>
        <fullName evidence="4">Phage tail tape measure protein</fullName>
    </submittedName>
</protein>
<gene>
    <name evidence="4" type="ORF">OB959_24310</name>
</gene>
<dbReference type="AlphaFoldDB" id="A0AAW7I6H0"/>
<proteinExistence type="predicted"/>
<feature type="transmembrane region" description="Helical" evidence="2">
    <location>
        <begin position="408"/>
        <end position="427"/>
    </location>
</feature>
<evidence type="ECO:0000256" key="1">
    <source>
        <dbReference type="SAM" id="MobiDB-lite"/>
    </source>
</evidence>
<evidence type="ECO:0000313" key="4">
    <source>
        <dbReference type="EMBL" id="MDM5142874.1"/>
    </source>
</evidence>